<dbReference type="InterPro" id="IPR000182">
    <property type="entry name" value="GNAT_dom"/>
</dbReference>
<dbReference type="GO" id="GO:0016747">
    <property type="term" value="F:acyltransferase activity, transferring groups other than amino-acyl groups"/>
    <property type="evidence" value="ECO:0007669"/>
    <property type="project" value="InterPro"/>
</dbReference>
<dbReference type="EMBL" id="SACL01000009">
    <property type="protein sequence ID" value="RVT91841.1"/>
    <property type="molecule type" value="Genomic_DNA"/>
</dbReference>
<dbReference type="CDD" id="cd04301">
    <property type="entry name" value="NAT_SF"/>
    <property type="match status" value="1"/>
</dbReference>
<dbReference type="AlphaFoldDB" id="A0A437M2B5"/>
<dbReference type="PANTHER" id="PTHR43072">
    <property type="entry name" value="N-ACETYLTRANSFERASE"/>
    <property type="match status" value="1"/>
</dbReference>
<dbReference type="SUPFAM" id="SSF55729">
    <property type="entry name" value="Acyl-CoA N-acyltransferases (Nat)"/>
    <property type="match status" value="1"/>
</dbReference>
<feature type="domain" description="N-acetyltransferase" evidence="1">
    <location>
        <begin position="27"/>
        <end position="190"/>
    </location>
</feature>
<organism evidence="2 3">
    <name type="scientific">Rhodovarius crocodyli</name>
    <dbReference type="NCBI Taxonomy" id="1979269"/>
    <lineage>
        <taxon>Bacteria</taxon>
        <taxon>Pseudomonadati</taxon>
        <taxon>Pseudomonadota</taxon>
        <taxon>Alphaproteobacteria</taxon>
        <taxon>Acetobacterales</taxon>
        <taxon>Roseomonadaceae</taxon>
        <taxon>Rhodovarius</taxon>
    </lineage>
</organism>
<protein>
    <submittedName>
        <fullName evidence="2">N-acetyltransferase family protein</fullName>
    </submittedName>
</protein>
<proteinExistence type="predicted"/>
<reference evidence="2 3" key="1">
    <citation type="submission" date="2019-01" db="EMBL/GenBank/DDBJ databases">
        <authorList>
            <person name="Chen W.-M."/>
        </authorList>
    </citation>
    <scope>NUCLEOTIDE SEQUENCE [LARGE SCALE GENOMIC DNA]</scope>
    <source>
        <strain evidence="2 3">CCP-6</strain>
    </source>
</reference>
<dbReference type="PROSITE" id="PS51186">
    <property type="entry name" value="GNAT"/>
    <property type="match status" value="1"/>
</dbReference>
<keyword evidence="3" id="KW-1185">Reference proteome</keyword>
<gene>
    <name evidence="2" type="ORF">EOD42_21240</name>
</gene>
<evidence type="ECO:0000259" key="1">
    <source>
        <dbReference type="PROSITE" id="PS51186"/>
    </source>
</evidence>
<evidence type="ECO:0000313" key="2">
    <source>
        <dbReference type="EMBL" id="RVT91841.1"/>
    </source>
</evidence>
<accession>A0A437M2B5</accession>
<dbReference type="PANTHER" id="PTHR43072:SF8">
    <property type="entry name" value="ACYLTRANSFERASE FABY-RELATED"/>
    <property type="match status" value="1"/>
</dbReference>
<dbReference type="Gene3D" id="3.40.630.30">
    <property type="match status" value="1"/>
</dbReference>
<evidence type="ECO:0000313" key="3">
    <source>
        <dbReference type="Proteomes" id="UP000282957"/>
    </source>
</evidence>
<sequence length="198" mass="21219">MNGAAGTDKRPGPPLGAAPLRLQFDDMIIRMSELSDLPAITAIYGHWVAHGLASFELEPPDGEEMARRRDAVLAGGYPYLVAEDEGRLLGYAYAGPYRTRPGYRFTVENSIYVSPDAHRGGVARALLARLIEECTARGFRLMVAVIGDSGNAASIGLHRSQGFSMVGTIPAIGWKHGRWVDSVLMSLPLGEGAESPPA</sequence>
<dbReference type="Proteomes" id="UP000282957">
    <property type="component" value="Unassembled WGS sequence"/>
</dbReference>
<dbReference type="InterPro" id="IPR016181">
    <property type="entry name" value="Acyl_CoA_acyltransferase"/>
</dbReference>
<comment type="caution">
    <text evidence="2">The sequence shown here is derived from an EMBL/GenBank/DDBJ whole genome shotgun (WGS) entry which is preliminary data.</text>
</comment>
<name>A0A437M2B5_9PROT</name>
<dbReference type="OrthoDB" id="5459937at2"/>
<dbReference type="Pfam" id="PF00583">
    <property type="entry name" value="Acetyltransf_1"/>
    <property type="match status" value="1"/>
</dbReference>
<keyword evidence="2" id="KW-0808">Transferase</keyword>